<keyword evidence="3" id="KW-1133">Transmembrane helix</keyword>
<dbReference type="PANTHER" id="PTHR24412:SF489">
    <property type="entry name" value="RING FINGER DOMAIN AND KELCH REPEAT-CONTAINING PROTEIN DDB_G0271372"/>
    <property type="match status" value="1"/>
</dbReference>
<reference evidence="4 5" key="1">
    <citation type="journal article" date="2016" name="Nat. Commun.">
        <title>Thousands of microbial genomes shed light on interconnected biogeochemical processes in an aquifer system.</title>
        <authorList>
            <person name="Anantharaman K."/>
            <person name="Brown C.T."/>
            <person name="Hug L.A."/>
            <person name="Sharon I."/>
            <person name="Castelle C.J."/>
            <person name="Probst A.J."/>
            <person name="Thomas B.C."/>
            <person name="Singh A."/>
            <person name="Wilkins M.J."/>
            <person name="Karaoz U."/>
            <person name="Brodie E.L."/>
            <person name="Williams K.H."/>
            <person name="Hubbard S.S."/>
            <person name="Banfield J.F."/>
        </authorList>
    </citation>
    <scope>NUCLEOTIDE SEQUENCE [LARGE SCALE GENOMIC DNA]</scope>
</reference>
<dbReference type="InterPro" id="IPR006652">
    <property type="entry name" value="Kelch_1"/>
</dbReference>
<keyword evidence="2" id="KW-0677">Repeat</keyword>
<dbReference type="STRING" id="1802362.A2806_00510"/>
<dbReference type="AlphaFoldDB" id="A0A1G2PII0"/>
<evidence type="ECO:0000256" key="1">
    <source>
        <dbReference type="ARBA" id="ARBA00022441"/>
    </source>
</evidence>
<dbReference type="PANTHER" id="PTHR24412">
    <property type="entry name" value="KELCH PROTEIN"/>
    <property type="match status" value="1"/>
</dbReference>
<dbReference type="Proteomes" id="UP000177629">
    <property type="component" value="Unassembled WGS sequence"/>
</dbReference>
<organism evidence="4 5">
    <name type="scientific">Candidatus Terrybacteria bacterium RIFCSPHIGHO2_01_FULL_48_17</name>
    <dbReference type="NCBI Taxonomy" id="1802362"/>
    <lineage>
        <taxon>Bacteria</taxon>
        <taxon>Candidatus Terryibacteriota</taxon>
    </lineage>
</organism>
<sequence>MGKIKATLWYNIRIMSMRFLSKSSLRLQKNGFTILELILYIGIATIVLLAISAMLLNFVDSWGRGRARARVEENLRFAIQAIQESASSADEILEPSSGSSDTLRLALSADSDNQTFYGWAWSGNEDSDGTIPTVGQPGTWTTTTQLPLVRSRHSAVLLDSYIYAMGGLGADDSEGSAQSAIYFAQPNASTGQVASWTLTQSLPAQRSRGGATVLNGYIYFIGGTDSSGNSTATVFFSKQTSDGTGNLEPWSSTTSLPSNRGRLATVAANGYLYVLGGSNSSAVYYAKPNADGTIPASGSGAWTATTSLPQARQRHAATVVGNYVYVLGGTNSSEVVQNTVYYAQLNSDGTVGAWSATSTLLIALSRLGVATYAGYMYTTGGRDSSNVERNVVYSAKVNQDGTLGSWRSLATLPLARARHASVIANGYLYVLAGRASGTTYNTVYVSKLNVTYDIGWISFNCREEDGVQEKAAPFDCVQSWELLPLPGPPFPATQQFDLYAVKRTAGTLSGYAVNCPANASDQNPCLPISFNCNDALNYDTNACGISDYRVTVDGNGIYRGWAWGGEVIGWISFNCENTDSCFTASPPGTNPCGSDAGDWKVCETKVTTSGTEGAELHGWAWSENIGWISLNCADREVCTTSDYKVISKAEGTIRNFSVDGTGRIMRQDGTQSPVPLTAANVRFEKCDGWANYFEHFANPPSVRSGARICLKASYSGIGANRFGYSSEQQLSVALQ</sequence>
<accession>A0A1G2PII0</accession>
<name>A0A1G2PII0_9BACT</name>
<dbReference type="Pfam" id="PF01344">
    <property type="entry name" value="Kelch_1"/>
    <property type="match status" value="1"/>
</dbReference>
<gene>
    <name evidence="4" type="ORF">A2806_00510</name>
</gene>
<evidence type="ECO:0000313" key="4">
    <source>
        <dbReference type="EMBL" id="OHA48107.1"/>
    </source>
</evidence>
<feature type="transmembrane region" description="Helical" evidence="3">
    <location>
        <begin position="37"/>
        <end position="59"/>
    </location>
</feature>
<keyword evidence="3" id="KW-0812">Transmembrane</keyword>
<comment type="caution">
    <text evidence="4">The sequence shown here is derived from an EMBL/GenBank/DDBJ whole genome shotgun (WGS) entry which is preliminary data.</text>
</comment>
<evidence type="ECO:0000256" key="3">
    <source>
        <dbReference type="SAM" id="Phobius"/>
    </source>
</evidence>
<protein>
    <submittedName>
        <fullName evidence="4">Uncharacterized protein</fullName>
    </submittedName>
</protein>
<keyword evidence="1" id="KW-0880">Kelch repeat</keyword>
<proteinExistence type="predicted"/>
<keyword evidence="3" id="KW-0472">Membrane</keyword>
<evidence type="ECO:0000256" key="2">
    <source>
        <dbReference type="ARBA" id="ARBA00022737"/>
    </source>
</evidence>
<dbReference type="Gene3D" id="2.120.10.80">
    <property type="entry name" value="Kelch-type beta propeller"/>
    <property type="match status" value="2"/>
</dbReference>
<evidence type="ECO:0000313" key="5">
    <source>
        <dbReference type="Proteomes" id="UP000177629"/>
    </source>
</evidence>
<dbReference type="InterPro" id="IPR015915">
    <property type="entry name" value="Kelch-typ_b-propeller"/>
</dbReference>
<dbReference type="EMBL" id="MHSS01000008">
    <property type="protein sequence ID" value="OHA48107.1"/>
    <property type="molecule type" value="Genomic_DNA"/>
</dbReference>
<dbReference type="SUPFAM" id="SSF117281">
    <property type="entry name" value="Kelch motif"/>
    <property type="match status" value="2"/>
</dbReference>